<organism evidence="1 2">
    <name type="scientific">Allacma fusca</name>
    <dbReference type="NCBI Taxonomy" id="39272"/>
    <lineage>
        <taxon>Eukaryota</taxon>
        <taxon>Metazoa</taxon>
        <taxon>Ecdysozoa</taxon>
        <taxon>Arthropoda</taxon>
        <taxon>Hexapoda</taxon>
        <taxon>Collembola</taxon>
        <taxon>Symphypleona</taxon>
        <taxon>Sminthuridae</taxon>
        <taxon>Allacma</taxon>
    </lineage>
</organism>
<evidence type="ECO:0000313" key="1">
    <source>
        <dbReference type="EMBL" id="CAG7819199.1"/>
    </source>
</evidence>
<accession>A0A8J2LAW5</accession>
<name>A0A8J2LAW5_9HEXA</name>
<feature type="non-terminal residue" evidence="1">
    <location>
        <position position="1"/>
    </location>
</feature>
<dbReference type="EMBL" id="CAJVCH010441919">
    <property type="protein sequence ID" value="CAG7819199.1"/>
    <property type="molecule type" value="Genomic_DNA"/>
</dbReference>
<gene>
    <name evidence="1" type="ORF">AFUS01_LOCUS29661</name>
</gene>
<protein>
    <submittedName>
        <fullName evidence="1">Uncharacterized protein</fullName>
    </submittedName>
</protein>
<keyword evidence="2" id="KW-1185">Reference proteome</keyword>
<dbReference type="Proteomes" id="UP000708208">
    <property type="component" value="Unassembled WGS sequence"/>
</dbReference>
<sequence>SIDHFVISEPKERYLVGHFPGN</sequence>
<reference evidence="1" key="1">
    <citation type="submission" date="2021-06" db="EMBL/GenBank/DDBJ databases">
        <authorList>
            <person name="Hodson N. C."/>
            <person name="Mongue J. A."/>
            <person name="Jaron S. K."/>
        </authorList>
    </citation>
    <scope>NUCLEOTIDE SEQUENCE</scope>
</reference>
<evidence type="ECO:0000313" key="2">
    <source>
        <dbReference type="Proteomes" id="UP000708208"/>
    </source>
</evidence>
<dbReference type="AlphaFoldDB" id="A0A8J2LAW5"/>
<proteinExistence type="predicted"/>
<comment type="caution">
    <text evidence="1">The sequence shown here is derived from an EMBL/GenBank/DDBJ whole genome shotgun (WGS) entry which is preliminary data.</text>
</comment>